<comment type="function">
    <text evidence="6">Required for proper positioning of a substantial amount of TPR at the nuclear basket (NB) through interaction with TPR.</text>
</comment>
<gene>
    <name evidence="10" type="ORF">C0Q70_15725</name>
</gene>
<dbReference type="AlphaFoldDB" id="A0A2T7NVM8"/>
<dbReference type="InterPro" id="IPR013909">
    <property type="entry name" value="NuBaID_C"/>
</dbReference>
<comment type="subcellular location">
    <subcellularLocation>
        <location evidence="1">Nucleus</location>
    </subcellularLocation>
</comment>
<accession>A0A2T7NVM8</accession>
<dbReference type="EMBL" id="PZQS01000009">
    <property type="protein sequence ID" value="PVD25227.1"/>
    <property type="molecule type" value="Genomic_DNA"/>
</dbReference>
<keyword evidence="2" id="KW-0479">Metal-binding</keyword>
<dbReference type="PANTHER" id="PTHR15835:SF6">
    <property type="entry name" value="ZINC FINGER C3HC-TYPE PROTEIN 1"/>
    <property type="match status" value="1"/>
</dbReference>
<dbReference type="Pfam" id="PF08600">
    <property type="entry name" value="NuBaID_C"/>
    <property type="match status" value="1"/>
</dbReference>
<evidence type="ECO:0000256" key="2">
    <source>
        <dbReference type="ARBA" id="ARBA00022723"/>
    </source>
</evidence>
<dbReference type="PANTHER" id="PTHR15835">
    <property type="entry name" value="NUCLEAR-INTERACTING PARTNER OF ALK"/>
    <property type="match status" value="1"/>
</dbReference>
<dbReference type="GO" id="GO:0008270">
    <property type="term" value="F:zinc ion binding"/>
    <property type="evidence" value="ECO:0007669"/>
    <property type="project" value="UniProtKB-KW"/>
</dbReference>
<reference evidence="10 11" key="1">
    <citation type="submission" date="2018-04" db="EMBL/GenBank/DDBJ databases">
        <title>The genome of golden apple snail Pomacea canaliculata provides insight into stress tolerance and invasive adaptation.</title>
        <authorList>
            <person name="Liu C."/>
            <person name="Liu B."/>
            <person name="Ren Y."/>
            <person name="Zhang Y."/>
            <person name="Wang H."/>
            <person name="Li S."/>
            <person name="Jiang F."/>
            <person name="Yin L."/>
            <person name="Zhang G."/>
            <person name="Qian W."/>
            <person name="Fan W."/>
        </authorList>
    </citation>
    <scope>NUCLEOTIDE SEQUENCE [LARGE SCALE GENOMIC DNA]</scope>
    <source>
        <strain evidence="10">SZHN2017</strain>
        <tissue evidence="10">Muscle</tissue>
    </source>
</reference>
<comment type="caution">
    <text evidence="10">The sequence shown here is derived from an EMBL/GenBank/DDBJ whole genome shotgun (WGS) entry which is preliminary data.</text>
</comment>
<dbReference type="Proteomes" id="UP000245119">
    <property type="component" value="Linkage Group LG9"/>
</dbReference>
<evidence type="ECO:0000313" key="11">
    <source>
        <dbReference type="Proteomes" id="UP000245119"/>
    </source>
</evidence>
<feature type="region of interest" description="Disordered" evidence="7">
    <location>
        <begin position="232"/>
        <end position="288"/>
    </location>
</feature>
<keyword evidence="5" id="KW-0539">Nucleus</keyword>
<keyword evidence="4" id="KW-0862">Zinc</keyword>
<feature type="domain" description="C3HC-type" evidence="8">
    <location>
        <begin position="2"/>
        <end position="100"/>
    </location>
</feature>
<organism evidence="10 11">
    <name type="scientific">Pomacea canaliculata</name>
    <name type="common">Golden apple snail</name>
    <dbReference type="NCBI Taxonomy" id="400727"/>
    <lineage>
        <taxon>Eukaryota</taxon>
        <taxon>Metazoa</taxon>
        <taxon>Spiralia</taxon>
        <taxon>Lophotrochozoa</taxon>
        <taxon>Mollusca</taxon>
        <taxon>Gastropoda</taxon>
        <taxon>Caenogastropoda</taxon>
        <taxon>Architaenioglossa</taxon>
        <taxon>Ampullarioidea</taxon>
        <taxon>Ampullariidae</taxon>
        <taxon>Pomacea</taxon>
    </lineage>
</organism>
<dbReference type="InterPro" id="IPR012935">
    <property type="entry name" value="NuBaID_N"/>
</dbReference>
<evidence type="ECO:0000256" key="3">
    <source>
        <dbReference type="ARBA" id="ARBA00022771"/>
    </source>
</evidence>
<protein>
    <recommendedName>
        <fullName evidence="12">C3HC-type domain-containing protein</fullName>
    </recommendedName>
</protein>
<dbReference type="Pfam" id="PF07967">
    <property type="entry name" value="zf-C3HC"/>
    <property type="match status" value="1"/>
</dbReference>
<proteinExistence type="predicted"/>
<evidence type="ECO:0000313" key="10">
    <source>
        <dbReference type="EMBL" id="PVD25227.1"/>
    </source>
</evidence>
<feature type="domain" description="NuBaID C-terminal" evidence="9">
    <location>
        <begin position="132"/>
        <end position="222"/>
    </location>
</feature>
<evidence type="ECO:0000259" key="9">
    <source>
        <dbReference type="Pfam" id="PF08600"/>
    </source>
</evidence>
<evidence type="ECO:0000259" key="8">
    <source>
        <dbReference type="Pfam" id="PF07967"/>
    </source>
</evidence>
<evidence type="ECO:0000256" key="7">
    <source>
        <dbReference type="SAM" id="MobiDB-lite"/>
    </source>
</evidence>
<feature type="compositionally biased region" description="Low complexity" evidence="7">
    <location>
        <begin position="248"/>
        <end position="265"/>
    </location>
</feature>
<name>A0A2T7NVM8_POMCA</name>
<evidence type="ECO:0000256" key="5">
    <source>
        <dbReference type="ARBA" id="ARBA00023242"/>
    </source>
</evidence>
<dbReference type="GO" id="GO:0005634">
    <property type="term" value="C:nucleus"/>
    <property type="evidence" value="ECO:0007669"/>
    <property type="project" value="UniProtKB-SubCell"/>
</dbReference>
<evidence type="ECO:0008006" key="12">
    <source>
        <dbReference type="Google" id="ProtNLM"/>
    </source>
</evidence>
<keyword evidence="11" id="KW-1185">Reference proteome</keyword>
<evidence type="ECO:0000256" key="6">
    <source>
        <dbReference type="ARBA" id="ARBA00044931"/>
    </source>
</evidence>
<dbReference type="OrthoDB" id="614844at2759"/>
<keyword evidence="3" id="KW-0863">Zinc-finger</keyword>
<evidence type="ECO:0000256" key="1">
    <source>
        <dbReference type="ARBA" id="ARBA00004123"/>
    </source>
</evidence>
<dbReference type="STRING" id="400727.A0A2T7NVM8"/>
<evidence type="ECO:0000256" key="4">
    <source>
        <dbReference type="ARBA" id="ARBA00022833"/>
    </source>
</evidence>
<sequence>MVCARYGWENADFDMLYCKACKANLCGSLPSKSDSSAYRKACKTLVTKLLTAHEKFCPISVNPCPESYLRIDLDDHEGLHQDFLQRLNSLHQSQHFLPELDYGPLQIWGFHKHHAAKFIEEKMTERDTLTQAVALSFTGWTVRQDRDQILTCTKCQRQIGLWNYKQNSNSSMNNITRQLLPSDIDGSGDCAPSSKLRKIEMQDRLDPIGSHHLWCPWTALRRLTDNTLNTSISSLDESQSPPPAIPVSHSLSPSAGSLPSSALQPSHEEDAVVSPPNNRSPAGGDEDQHLPAWVLGVHIITPGLLSKSHRLSQEIKQGTMVEGLRCIRKVLSMWSPPTKKTSQELSE</sequence>